<dbReference type="SUPFAM" id="SSF56176">
    <property type="entry name" value="FAD-binding/transporter-associated domain-like"/>
    <property type="match status" value="1"/>
</dbReference>
<dbReference type="Proteomes" id="UP001501578">
    <property type="component" value="Unassembled WGS sequence"/>
</dbReference>
<dbReference type="InterPro" id="IPR036318">
    <property type="entry name" value="FAD-bd_PCMH-like_sf"/>
</dbReference>
<comment type="cofactor">
    <cofactor evidence="1">
        <name>FAD</name>
        <dbReference type="ChEBI" id="CHEBI:57692"/>
    </cofactor>
</comment>
<dbReference type="PANTHER" id="PTHR42973">
    <property type="entry name" value="BINDING OXIDOREDUCTASE, PUTATIVE (AFU_ORTHOLOGUE AFUA_1G17690)-RELATED"/>
    <property type="match status" value="1"/>
</dbReference>
<dbReference type="Pfam" id="PF01565">
    <property type="entry name" value="FAD_binding_4"/>
    <property type="match status" value="1"/>
</dbReference>
<dbReference type="InterPro" id="IPR016167">
    <property type="entry name" value="FAD-bd_PCMH_sub1"/>
</dbReference>
<evidence type="ECO:0000259" key="6">
    <source>
        <dbReference type="PROSITE" id="PS51387"/>
    </source>
</evidence>
<evidence type="ECO:0000256" key="2">
    <source>
        <dbReference type="ARBA" id="ARBA00005466"/>
    </source>
</evidence>
<sequence length="404" mass="42895">MRIHDFTGPIHRQGETRYADGRVAWNTDIDQYPAVVAEATGAGDVRAALLTAREHGVPLAVQSTGHGTLVPCDGGVLVKTSRMAGVEIDPARRIAVAEPGALWGEVVAAAAPYGLAPLSGSMSLGVAGYTLGGGAGWLSRRYGLAADSLTAAEVVTADGRILETDEERHPDLFWALRGGSGNFGVATRLEFRLYPVERVLAGITMHSFERAADTLAFFAEWEQPDTVNVALFLMRPEDGPPMLGVRVFALDGAGPDLEPLLKRAGDPVHGELAETDFPEASARLAPEHGPAPLRMGFAFFETMPEDLRAVLLEVPTGGVEIRHWGGAMAAPGGPAGHREARFSVLSGEPLDLPHATGGTFLNFLSDPARVATAYTPSAFARLRELKKVWDPDGVLRPSLYIAPA</sequence>
<dbReference type="InterPro" id="IPR050416">
    <property type="entry name" value="FAD-linked_Oxidoreductase"/>
</dbReference>
<reference evidence="7 8" key="1">
    <citation type="journal article" date="2019" name="Int. J. Syst. Evol. Microbiol.">
        <title>The Global Catalogue of Microorganisms (GCM) 10K type strain sequencing project: providing services to taxonomists for standard genome sequencing and annotation.</title>
        <authorList>
            <consortium name="The Broad Institute Genomics Platform"/>
            <consortium name="The Broad Institute Genome Sequencing Center for Infectious Disease"/>
            <person name="Wu L."/>
            <person name="Ma J."/>
        </authorList>
    </citation>
    <scope>NUCLEOTIDE SEQUENCE [LARGE SCALE GENOMIC DNA]</scope>
    <source>
        <strain evidence="7 8">JCM 11136</strain>
    </source>
</reference>
<keyword evidence="3" id="KW-0285">Flavoprotein</keyword>
<dbReference type="Gene3D" id="3.30.465.10">
    <property type="match status" value="1"/>
</dbReference>
<comment type="similarity">
    <text evidence="2">Belongs to the oxygen-dependent FAD-linked oxidoreductase family.</text>
</comment>
<keyword evidence="5" id="KW-0560">Oxidoreductase</keyword>
<proteinExistence type="inferred from homology"/>
<gene>
    <name evidence="7" type="ORF">GCM10009560_02460</name>
</gene>
<evidence type="ECO:0000256" key="3">
    <source>
        <dbReference type="ARBA" id="ARBA00022630"/>
    </source>
</evidence>
<evidence type="ECO:0000313" key="7">
    <source>
        <dbReference type="EMBL" id="GAA0912203.1"/>
    </source>
</evidence>
<dbReference type="EMBL" id="BAAAHQ010000001">
    <property type="protein sequence ID" value="GAA0912203.1"/>
    <property type="molecule type" value="Genomic_DNA"/>
</dbReference>
<dbReference type="PROSITE" id="PS00862">
    <property type="entry name" value="OX2_COVAL_FAD"/>
    <property type="match status" value="1"/>
</dbReference>
<dbReference type="RefSeq" id="WP_343947753.1">
    <property type="nucleotide sequence ID" value="NZ_BAAAHQ010000001.1"/>
</dbReference>
<evidence type="ECO:0000256" key="4">
    <source>
        <dbReference type="ARBA" id="ARBA00022827"/>
    </source>
</evidence>
<dbReference type="PANTHER" id="PTHR42973:SF39">
    <property type="entry name" value="FAD-BINDING PCMH-TYPE DOMAIN-CONTAINING PROTEIN"/>
    <property type="match status" value="1"/>
</dbReference>
<dbReference type="InterPro" id="IPR016169">
    <property type="entry name" value="FAD-bd_PCMH_sub2"/>
</dbReference>
<keyword evidence="4" id="KW-0274">FAD</keyword>
<organism evidence="7 8">
    <name type="scientific">Nonomuraea longicatena</name>
    <dbReference type="NCBI Taxonomy" id="83682"/>
    <lineage>
        <taxon>Bacteria</taxon>
        <taxon>Bacillati</taxon>
        <taxon>Actinomycetota</taxon>
        <taxon>Actinomycetes</taxon>
        <taxon>Streptosporangiales</taxon>
        <taxon>Streptosporangiaceae</taxon>
        <taxon>Nonomuraea</taxon>
    </lineage>
</organism>
<dbReference type="Gene3D" id="3.40.462.20">
    <property type="match status" value="1"/>
</dbReference>
<evidence type="ECO:0000256" key="1">
    <source>
        <dbReference type="ARBA" id="ARBA00001974"/>
    </source>
</evidence>
<comment type="caution">
    <text evidence="7">The sequence shown here is derived from an EMBL/GenBank/DDBJ whole genome shotgun (WGS) entry which is preliminary data.</text>
</comment>
<protein>
    <submittedName>
        <fullName evidence="7">FAD-binding oxidoreductase</fullName>
    </submittedName>
</protein>
<keyword evidence="8" id="KW-1185">Reference proteome</keyword>
<feature type="domain" description="FAD-binding PCMH-type" evidence="6">
    <location>
        <begin position="29"/>
        <end position="196"/>
    </location>
</feature>
<dbReference type="InterPro" id="IPR006093">
    <property type="entry name" value="Oxy_OxRdtase_FAD_BS"/>
</dbReference>
<evidence type="ECO:0000313" key="8">
    <source>
        <dbReference type="Proteomes" id="UP001501578"/>
    </source>
</evidence>
<dbReference type="InterPro" id="IPR006094">
    <property type="entry name" value="Oxid_FAD_bind_N"/>
</dbReference>
<accession>A0ABN1NMS5</accession>
<name>A0ABN1NMS5_9ACTN</name>
<dbReference type="PROSITE" id="PS51387">
    <property type="entry name" value="FAD_PCMH"/>
    <property type="match status" value="1"/>
</dbReference>
<dbReference type="InterPro" id="IPR016166">
    <property type="entry name" value="FAD-bd_PCMH"/>
</dbReference>
<dbReference type="Gene3D" id="3.30.43.10">
    <property type="entry name" value="Uridine Diphospho-n-acetylenolpyruvylglucosamine Reductase, domain 2"/>
    <property type="match status" value="1"/>
</dbReference>
<evidence type="ECO:0000256" key="5">
    <source>
        <dbReference type="ARBA" id="ARBA00023002"/>
    </source>
</evidence>